<reference evidence="2 3" key="1">
    <citation type="submission" date="2016-10" db="EMBL/GenBank/DDBJ databases">
        <authorList>
            <person name="de Groot N.N."/>
        </authorList>
    </citation>
    <scope>NUCLEOTIDE SEQUENCE [LARGE SCALE GENOMIC DNA]</scope>
    <source>
        <strain evidence="2 3">DSM 44945</strain>
    </source>
</reference>
<name>A0A1I2KX38_9BACL</name>
<keyword evidence="2" id="KW-0808">Transferase</keyword>
<evidence type="ECO:0000313" key="2">
    <source>
        <dbReference type="EMBL" id="SFF70928.1"/>
    </source>
</evidence>
<gene>
    <name evidence="2" type="ORF">SAMN04488025_10378</name>
</gene>
<protein>
    <submittedName>
        <fullName evidence="2">Molybdenum cofactor cytidylyltransferase</fullName>
    </submittedName>
</protein>
<feature type="domain" description="MobA-like NTP transferase" evidence="1">
    <location>
        <begin position="7"/>
        <end position="170"/>
    </location>
</feature>
<dbReference type="EMBL" id="FOOK01000003">
    <property type="protein sequence ID" value="SFF70928.1"/>
    <property type="molecule type" value="Genomic_DNA"/>
</dbReference>
<dbReference type="Pfam" id="PF12804">
    <property type="entry name" value="NTP_transf_3"/>
    <property type="match status" value="1"/>
</dbReference>
<dbReference type="Gene3D" id="3.90.550.10">
    <property type="entry name" value="Spore Coat Polysaccharide Biosynthesis Protein SpsA, Chain A"/>
    <property type="match status" value="1"/>
</dbReference>
<sequence>MDAGVFAVILAAGTSSRMGRPKQLLDWGGVPLLQAVIRKVLVYPFSEVIAVIGYRAAEIQRAIRIDDGRFRWVVNGRYSSGQSSSLLAGVRSGKGHSSMIFLGDLPLLEDGTIRRIAEEGLSRLRRCGPSQPVVVRPTFRGVPGHPVFLGNCRRIDWVQLRGDAGARGFLCRVQNRTLLPVEDPGVVMDVDTPEAYESLRHLAFPPRKG</sequence>
<dbReference type="AlphaFoldDB" id="A0A1I2KX38"/>
<evidence type="ECO:0000313" key="3">
    <source>
        <dbReference type="Proteomes" id="UP000198661"/>
    </source>
</evidence>
<dbReference type="PANTHER" id="PTHR43777">
    <property type="entry name" value="MOLYBDENUM COFACTOR CYTIDYLYLTRANSFERASE"/>
    <property type="match status" value="1"/>
</dbReference>
<dbReference type="PANTHER" id="PTHR43777:SF1">
    <property type="entry name" value="MOLYBDENUM COFACTOR CYTIDYLYLTRANSFERASE"/>
    <property type="match status" value="1"/>
</dbReference>
<dbReference type="InterPro" id="IPR025877">
    <property type="entry name" value="MobA-like_NTP_Trfase"/>
</dbReference>
<evidence type="ECO:0000259" key="1">
    <source>
        <dbReference type="Pfam" id="PF12804"/>
    </source>
</evidence>
<dbReference type="Proteomes" id="UP000198661">
    <property type="component" value="Unassembled WGS sequence"/>
</dbReference>
<dbReference type="STRING" id="201973.SAMN04488025_10378"/>
<dbReference type="RefSeq" id="WP_092035723.1">
    <property type="nucleotide sequence ID" value="NZ_FOOK01000003.1"/>
</dbReference>
<dbReference type="CDD" id="cd04182">
    <property type="entry name" value="GT_2_like_f"/>
    <property type="match status" value="1"/>
</dbReference>
<keyword evidence="3" id="KW-1185">Reference proteome</keyword>
<keyword evidence="2" id="KW-0548">Nucleotidyltransferase</keyword>
<dbReference type="SUPFAM" id="SSF53448">
    <property type="entry name" value="Nucleotide-diphospho-sugar transferases"/>
    <property type="match status" value="1"/>
</dbReference>
<organism evidence="2 3">
    <name type="scientific">Planifilum fulgidum</name>
    <dbReference type="NCBI Taxonomy" id="201973"/>
    <lineage>
        <taxon>Bacteria</taxon>
        <taxon>Bacillati</taxon>
        <taxon>Bacillota</taxon>
        <taxon>Bacilli</taxon>
        <taxon>Bacillales</taxon>
        <taxon>Thermoactinomycetaceae</taxon>
        <taxon>Planifilum</taxon>
    </lineage>
</organism>
<accession>A0A1I2KX38</accession>
<proteinExistence type="predicted"/>
<dbReference type="InterPro" id="IPR029044">
    <property type="entry name" value="Nucleotide-diphossugar_trans"/>
</dbReference>
<dbReference type="GO" id="GO:0016779">
    <property type="term" value="F:nucleotidyltransferase activity"/>
    <property type="evidence" value="ECO:0007669"/>
    <property type="project" value="UniProtKB-KW"/>
</dbReference>